<organism evidence="1">
    <name type="scientific">bioreactor metagenome</name>
    <dbReference type="NCBI Taxonomy" id="1076179"/>
    <lineage>
        <taxon>unclassified sequences</taxon>
        <taxon>metagenomes</taxon>
        <taxon>ecological metagenomes</taxon>
    </lineage>
</organism>
<accession>A0A645EVL3</accession>
<protein>
    <recommendedName>
        <fullName evidence="2">Protein ImuB</fullName>
    </recommendedName>
</protein>
<sequence length="84" mass="9513">MLAVRQHKPCLHGQTLSLKAGPQRFESGWWEAADASPREDAIGLQAAPGLSKREYFVAHNAAAGWVWIFRDNDTRDWFLHGFYG</sequence>
<proteinExistence type="predicted"/>
<reference evidence="1" key="1">
    <citation type="submission" date="2019-08" db="EMBL/GenBank/DDBJ databases">
        <authorList>
            <person name="Kucharzyk K."/>
            <person name="Murdoch R.W."/>
            <person name="Higgins S."/>
            <person name="Loffler F."/>
        </authorList>
    </citation>
    <scope>NUCLEOTIDE SEQUENCE</scope>
</reference>
<dbReference type="EMBL" id="VSSQ01051380">
    <property type="protein sequence ID" value="MPN05480.1"/>
    <property type="molecule type" value="Genomic_DNA"/>
</dbReference>
<comment type="caution">
    <text evidence="1">The sequence shown here is derived from an EMBL/GenBank/DDBJ whole genome shotgun (WGS) entry which is preliminary data.</text>
</comment>
<evidence type="ECO:0000313" key="1">
    <source>
        <dbReference type="EMBL" id="MPN05480.1"/>
    </source>
</evidence>
<gene>
    <name evidence="1" type="ORF">SDC9_152731</name>
</gene>
<evidence type="ECO:0008006" key="2">
    <source>
        <dbReference type="Google" id="ProtNLM"/>
    </source>
</evidence>
<name>A0A645EVL3_9ZZZZ</name>
<dbReference type="AlphaFoldDB" id="A0A645EVL3"/>